<accession>A0A563VL36</accession>
<sequence>MVLFLIKKIAIAVNNKEIIRSLVRFIPIENNFYLKAIAFKINHIYHYRDRKF</sequence>
<evidence type="ECO:0000313" key="2">
    <source>
        <dbReference type="Proteomes" id="UP000320055"/>
    </source>
</evidence>
<evidence type="ECO:0000313" key="1">
    <source>
        <dbReference type="EMBL" id="VEP12164.1"/>
    </source>
</evidence>
<gene>
    <name evidence="1" type="ORF">H1P_1370013</name>
</gene>
<proteinExistence type="predicted"/>
<dbReference type="EMBL" id="CAACVJ010000043">
    <property type="protein sequence ID" value="VEP12164.1"/>
    <property type="molecule type" value="Genomic_DNA"/>
</dbReference>
<dbReference type="Proteomes" id="UP000320055">
    <property type="component" value="Unassembled WGS sequence"/>
</dbReference>
<dbReference type="AlphaFoldDB" id="A0A563VL36"/>
<reference evidence="1 2" key="1">
    <citation type="submission" date="2019-01" db="EMBL/GenBank/DDBJ databases">
        <authorList>
            <person name="Brito A."/>
        </authorList>
    </citation>
    <scope>NUCLEOTIDE SEQUENCE [LARGE SCALE GENOMIC DNA]</scope>
    <source>
        <strain evidence="1">1</strain>
    </source>
</reference>
<name>A0A563VL36_9CYAN</name>
<organism evidence="1 2">
    <name type="scientific">Hyella patelloides LEGE 07179</name>
    <dbReference type="NCBI Taxonomy" id="945734"/>
    <lineage>
        <taxon>Bacteria</taxon>
        <taxon>Bacillati</taxon>
        <taxon>Cyanobacteriota</taxon>
        <taxon>Cyanophyceae</taxon>
        <taxon>Pleurocapsales</taxon>
        <taxon>Hyellaceae</taxon>
        <taxon>Hyella</taxon>
    </lineage>
</organism>
<keyword evidence="2" id="KW-1185">Reference proteome</keyword>
<protein>
    <submittedName>
        <fullName evidence="1">Uncharacterized protein</fullName>
    </submittedName>
</protein>